<dbReference type="Proteomes" id="UP000054047">
    <property type="component" value="Unassembled WGS sequence"/>
</dbReference>
<dbReference type="AlphaFoldDB" id="A0A0C2BIZ7"/>
<reference evidence="1 2" key="1">
    <citation type="submission" date="2013-12" db="EMBL/GenBank/DDBJ databases">
        <title>Draft genome of the parsitic nematode Ancylostoma duodenale.</title>
        <authorList>
            <person name="Mitreva M."/>
        </authorList>
    </citation>
    <scope>NUCLEOTIDE SEQUENCE [LARGE SCALE GENOMIC DNA]</scope>
    <source>
        <strain evidence="1 2">Zhejiang</strain>
    </source>
</reference>
<feature type="non-terminal residue" evidence="1">
    <location>
        <position position="165"/>
    </location>
</feature>
<accession>A0A0C2BIZ7</accession>
<gene>
    <name evidence="1" type="ORF">ANCDUO_26230</name>
</gene>
<evidence type="ECO:0000313" key="2">
    <source>
        <dbReference type="Proteomes" id="UP000054047"/>
    </source>
</evidence>
<proteinExistence type="predicted"/>
<protein>
    <submittedName>
        <fullName evidence="1">Uncharacterized protein</fullName>
    </submittedName>
</protein>
<evidence type="ECO:0000313" key="1">
    <source>
        <dbReference type="EMBL" id="KIH43758.1"/>
    </source>
</evidence>
<name>A0A0C2BIZ7_9BILA</name>
<sequence length="165" mass="18466">MSFVGKEVELEGGRPSQVAFYVVKNDKEEILLGTDALSGLGVRLSRKNIDNGTKIKLYRKRVITLDPEALARVLKVAYDTYVEWTVFACSASEIRKNATIENHSFDGADDTVVRAVKERIREESRRNRSTKVGPIKFAAPETARPLEKDGEGIGIRTRVVVIFIQ</sequence>
<keyword evidence="2" id="KW-1185">Reference proteome</keyword>
<dbReference type="EMBL" id="KN783079">
    <property type="protein sequence ID" value="KIH43758.1"/>
    <property type="molecule type" value="Genomic_DNA"/>
</dbReference>
<organism evidence="1 2">
    <name type="scientific">Ancylostoma duodenale</name>
    <dbReference type="NCBI Taxonomy" id="51022"/>
    <lineage>
        <taxon>Eukaryota</taxon>
        <taxon>Metazoa</taxon>
        <taxon>Ecdysozoa</taxon>
        <taxon>Nematoda</taxon>
        <taxon>Chromadorea</taxon>
        <taxon>Rhabditida</taxon>
        <taxon>Rhabditina</taxon>
        <taxon>Rhabditomorpha</taxon>
        <taxon>Strongyloidea</taxon>
        <taxon>Ancylostomatidae</taxon>
        <taxon>Ancylostomatinae</taxon>
        <taxon>Ancylostoma</taxon>
    </lineage>
</organism>